<feature type="transmembrane region" description="Helical" evidence="12">
    <location>
        <begin position="155"/>
        <end position="179"/>
    </location>
</feature>
<dbReference type="Gene3D" id="3.30.2010.10">
    <property type="entry name" value="Metalloproteases ('zincins'), catalytic domain"/>
    <property type="match status" value="1"/>
</dbReference>
<keyword evidence="9 12" id="KW-1133">Transmembrane helix</keyword>
<feature type="transmembrane region" description="Helical" evidence="12">
    <location>
        <begin position="39"/>
        <end position="59"/>
    </location>
</feature>
<dbReference type="NCBIfam" id="NF003425">
    <property type="entry name" value="PRK04897.1"/>
    <property type="match status" value="1"/>
</dbReference>
<sequence>MLFKQIEQNKRRTIFLMLLFGALVLGIGAAVGLLLTGDYLSGIILAAIILGFYLPITYLSATSQVLSMAGAKEISKADHPMLYNIVEEMALAARIPMPKVYIIPDEAPNAFATGIKPENGAVAFTTGLLKRLNREELTGLAAHEIAHIRNYDIRLMTISIALVGVIIFIADIGSRMLFYERGKRNNKSHPALYIVALLLIILAPLAAQFVHFAVSRNREYLADASAVELTRNPLGLKNALIKISQSGLDVKRANEATAAMYIVHPLAQKRRRKYKVHWFATHPPIESRIERLEQM</sequence>
<evidence type="ECO:0000256" key="3">
    <source>
        <dbReference type="ARBA" id="ARBA00022475"/>
    </source>
</evidence>
<evidence type="ECO:0000313" key="15">
    <source>
        <dbReference type="Proteomes" id="UP001232445"/>
    </source>
</evidence>
<keyword evidence="11 12" id="KW-0472">Membrane</keyword>
<evidence type="ECO:0000313" key="14">
    <source>
        <dbReference type="EMBL" id="MDQ0340285.1"/>
    </source>
</evidence>
<accession>A0ABU0CV30</accession>
<evidence type="ECO:0000256" key="4">
    <source>
        <dbReference type="ARBA" id="ARBA00022670"/>
    </source>
</evidence>
<evidence type="ECO:0000256" key="12">
    <source>
        <dbReference type="HAMAP-Rule" id="MF_00188"/>
    </source>
</evidence>
<protein>
    <recommendedName>
        <fullName evidence="12">Protease HtpX homolog</fullName>
        <ecNumber evidence="12">3.4.24.-</ecNumber>
    </recommendedName>
</protein>
<feature type="transmembrane region" description="Helical" evidence="12">
    <location>
        <begin position="12"/>
        <end position="33"/>
    </location>
</feature>
<keyword evidence="4 12" id="KW-0645">Protease</keyword>
<evidence type="ECO:0000256" key="8">
    <source>
        <dbReference type="ARBA" id="ARBA00022833"/>
    </source>
</evidence>
<keyword evidence="5 12" id="KW-0812">Transmembrane</keyword>
<dbReference type="Pfam" id="PF01435">
    <property type="entry name" value="Peptidase_M48"/>
    <property type="match status" value="1"/>
</dbReference>
<evidence type="ECO:0000259" key="13">
    <source>
        <dbReference type="Pfam" id="PF01435"/>
    </source>
</evidence>
<feature type="domain" description="Peptidase M48" evidence="13">
    <location>
        <begin position="80"/>
        <end position="294"/>
    </location>
</feature>
<organism evidence="14 15">
    <name type="scientific">Caldalkalibacillus uzonensis</name>
    <dbReference type="NCBI Taxonomy" id="353224"/>
    <lineage>
        <taxon>Bacteria</taxon>
        <taxon>Bacillati</taxon>
        <taxon>Bacillota</taxon>
        <taxon>Bacilli</taxon>
        <taxon>Bacillales</taxon>
        <taxon>Bacillaceae</taxon>
        <taxon>Caldalkalibacillus</taxon>
    </lineage>
</organism>
<dbReference type="PANTHER" id="PTHR43221:SF1">
    <property type="entry name" value="PROTEASE HTPX"/>
    <property type="match status" value="1"/>
</dbReference>
<feature type="binding site" evidence="12">
    <location>
        <position position="147"/>
    </location>
    <ligand>
        <name>Zn(2+)</name>
        <dbReference type="ChEBI" id="CHEBI:29105"/>
        <note>catalytic</note>
    </ligand>
</feature>
<evidence type="ECO:0000256" key="5">
    <source>
        <dbReference type="ARBA" id="ARBA00022692"/>
    </source>
</evidence>
<keyword evidence="10 12" id="KW-0482">Metalloprotease</keyword>
<feature type="active site" evidence="12">
    <location>
        <position position="144"/>
    </location>
</feature>
<evidence type="ECO:0000256" key="9">
    <source>
        <dbReference type="ARBA" id="ARBA00022989"/>
    </source>
</evidence>
<keyword evidence="7 12" id="KW-0378">Hydrolase</keyword>
<dbReference type="RefSeq" id="WP_307341636.1">
    <property type="nucleotide sequence ID" value="NZ_JAUSUQ010000012.1"/>
</dbReference>
<keyword evidence="8 12" id="KW-0862">Zinc</keyword>
<dbReference type="EC" id="3.4.24.-" evidence="12"/>
<gene>
    <name evidence="12" type="primary">htpX</name>
    <name evidence="14" type="ORF">J2S00_003090</name>
</gene>
<evidence type="ECO:0000256" key="10">
    <source>
        <dbReference type="ARBA" id="ARBA00023049"/>
    </source>
</evidence>
<feature type="transmembrane region" description="Helical" evidence="12">
    <location>
        <begin position="191"/>
        <end position="214"/>
    </location>
</feature>
<dbReference type="Proteomes" id="UP001232445">
    <property type="component" value="Unassembled WGS sequence"/>
</dbReference>
<keyword evidence="3 12" id="KW-1003">Cell membrane</keyword>
<dbReference type="InterPro" id="IPR050083">
    <property type="entry name" value="HtpX_protease"/>
</dbReference>
<evidence type="ECO:0000256" key="1">
    <source>
        <dbReference type="ARBA" id="ARBA00004651"/>
    </source>
</evidence>
<evidence type="ECO:0000256" key="6">
    <source>
        <dbReference type="ARBA" id="ARBA00022723"/>
    </source>
</evidence>
<comment type="subcellular location">
    <subcellularLocation>
        <location evidence="1 12">Cell membrane</location>
        <topology evidence="1 12">Multi-pass membrane protein</topology>
    </subcellularLocation>
</comment>
<keyword evidence="14" id="KW-0346">Stress response</keyword>
<dbReference type="InterPro" id="IPR022919">
    <property type="entry name" value="Pept_M48_protease_HtpX"/>
</dbReference>
<comment type="similarity">
    <text evidence="2 12">Belongs to the peptidase M48B family.</text>
</comment>
<keyword evidence="15" id="KW-1185">Reference proteome</keyword>
<evidence type="ECO:0000256" key="11">
    <source>
        <dbReference type="ARBA" id="ARBA00023136"/>
    </source>
</evidence>
<evidence type="ECO:0000256" key="2">
    <source>
        <dbReference type="ARBA" id="ARBA00009779"/>
    </source>
</evidence>
<dbReference type="CDD" id="cd07340">
    <property type="entry name" value="M48B_Htpx_like"/>
    <property type="match status" value="1"/>
</dbReference>
<comment type="caution">
    <text evidence="14">The sequence shown here is derived from an EMBL/GenBank/DDBJ whole genome shotgun (WGS) entry which is preliminary data.</text>
</comment>
<comment type="cofactor">
    <cofactor evidence="12">
        <name>Zn(2+)</name>
        <dbReference type="ChEBI" id="CHEBI:29105"/>
    </cofactor>
    <text evidence="12">Binds 1 zinc ion per subunit.</text>
</comment>
<name>A0ABU0CV30_9BACI</name>
<feature type="binding site" evidence="12">
    <location>
        <position position="219"/>
    </location>
    <ligand>
        <name>Zn(2+)</name>
        <dbReference type="ChEBI" id="CHEBI:29105"/>
        <note>catalytic</note>
    </ligand>
</feature>
<dbReference type="EMBL" id="JAUSUQ010000012">
    <property type="protein sequence ID" value="MDQ0340285.1"/>
    <property type="molecule type" value="Genomic_DNA"/>
</dbReference>
<dbReference type="InterPro" id="IPR001915">
    <property type="entry name" value="Peptidase_M48"/>
</dbReference>
<dbReference type="HAMAP" id="MF_00188">
    <property type="entry name" value="Pept_M48_protease_HtpX"/>
    <property type="match status" value="1"/>
</dbReference>
<reference evidence="14 15" key="1">
    <citation type="submission" date="2023-07" db="EMBL/GenBank/DDBJ databases">
        <title>Genomic Encyclopedia of Type Strains, Phase IV (KMG-IV): sequencing the most valuable type-strain genomes for metagenomic binning, comparative biology and taxonomic classification.</title>
        <authorList>
            <person name="Goeker M."/>
        </authorList>
    </citation>
    <scope>NUCLEOTIDE SEQUENCE [LARGE SCALE GENOMIC DNA]</scope>
    <source>
        <strain evidence="14 15">DSM 17740</strain>
    </source>
</reference>
<dbReference type="PANTHER" id="PTHR43221">
    <property type="entry name" value="PROTEASE HTPX"/>
    <property type="match status" value="1"/>
</dbReference>
<dbReference type="GO" id="GO:0016787">
    <property type="term" value="F:hydrolase activity"/>
    <property type="evidence" value="ECO:0007669"/>
    <property type="project" value="UniProtKB-KW"/>
</dbReference>
<evidence type="ECO:0000256" key="7">
    <source>
        <dbReference type="ARBA" id="ARBA00022801"/>
    </source>
</evidence>
<keyword evidence="6 12" id="KW-0479">Metal-binding</keyword>
<feature type="binding site" evidence="12">
    <location>
        <position position="143"/>
    </location>
    <ligand>
        <name>Zn(2+)</name>
        <dbReference type="ChEBI" id="CHEBI:29105"/>
        <note>catalytic</note>
    </ligand>
</feature>
<proteinExistence type="inferred from homology"/>